<dbReference type="InterPro" id="IPR025381">
    <property type="entry name" value="DUF4296"/>
</dbReference>
<dbReference type="Pfam" id="PF14129">
    <property type="entry name" value="DUF4296"/>
    <property type="match status" value="1"/>
</dbReference>
<protein>
    <recommendedName>
        <fullName evidence="2">DUF4296 domain-containing protein</fullName>
    </recommendedName>
</protein>
<dbReference type="AlphaFoldDB" id="A0A1W6MLY9"/>
<dbReference type="RefSeq" id="WP_085767428.1">
    <property type="nucleotide sequence ID" value="NZ_CP019344.1"/>
</dbReference>
<sequence length="154" mass="18212">MRNPWHIVIILLALHSCQNIERTEKPDPFFGEDKMSDILVDMYLIEGTQSINRRSFLNTGIKPDSFLYDKYGMDSLSYQKNFYYYADRADEYVQLLELVQTKLEKIKKDVLEEGKLKVEEQRLKDSLKRMKDKNEKKPSDSLIQLDKKLLKVDA</sequence>
<keyword evidence="4" id="KW-1185">Reference proteome</keyword>
<feature type="domain" description="DUF4296" evidence="2">
    <location>
        <begin position="26"/>
        <end position="108"/>
    </location>
</feature>
<dbReference type="EMBL" id="CP019344">
    <property type="protein sequence ID" value="ARN78624.1"/>
    <property type="molecule type" value="Genomic_DNA"/>
</dbReference>
<evidence type="ECO:0000259" key="2">
    <source>
        <dbReference type="Pfam" id="PF14129"/>
    </source>
</evidence>
<accession>A0A1W6MLY9</accession>
<name>A0A1W6MLY9_9FLAO</name>
<evidence type="ECO:0000313" key="4">
    <source>
        <dbReference type="Proteomes" id="UP000193431"/>
    </source>
</evidence>
<dbReference type="Proteomes" id="UP000193431">
    <property type="component" value="Chromosome"/>
</dbReference>
<evidence type="ECO:0000256" key="1">
    <source>
        <dbReference type="SAM" id="Coils"/>
    </source>
</evidence>
<evidence type="ECO:0000313" key="3">
    <source>
        <dbReference type="EMBL" id="ARN78624.1"/>
    </source>
</evidence>
<gene>
    <name evidence="3" type="ORF">BST97_11845</name>
</gene>
<proteinExistence type="predicted"/>
<feature type="coiled-coil region" evidence="1">
    <location>
        <begin position="89"/>
        <end position="136"/>
    </location>
</feature>
<reference evidence="3 4" key="1">
    <citation type="submission" date="2016-11" db="EMBL/GenBank/DDBJ databases">
        <title>Trade-off between light-utilization and light-protection in marine flavobacteria.</title>
        <authorList>
            <person name="Kumagai Y."/>
        </authorList>
    </citation>
    <scope>NUCLEOTIDE SEQUENCE [LARGE SCALE GENOMIC DNA]</scope>
    <source>
        <strain evidence="3 4">JCM 13191</strain>
    </source>
</reference>
<keyword evidence="1" id="KW-0175">Coiled coil</keyword>
<organism evidence="3 4">
    <name type="scientific">Nonlabens spongiae</name>
    <dbReference type="NCBI Taxonomy" id="331648"/>
    <lineage>
        <taxon>Bacteria</taxon>
        <taxon>Pseudomonadati</taxon>
        <taxon>Bacteroidota</taxon>
        <taxon>Flavobacteriia</taxon>
        <taxon>Flavobacteriales</taxon>
        <taxon>Flavobacteriaceae</taxon>
        <taxon>Nonlabens</taxon>
    </lineage>
</organism>
<dbReference type="STRING" id="331648.BST97_11845"/>
<dbReference type="OrthoDB" id="1525222at2"/>